<evidence type="ECO:0000313" key="3">
    <source>
        <dbReference type="EMBL" id="CRY84501.1"/>
    </source>
</evidence>
<gene>
    <name evidence="2" type="ORF">ERS450000_05899</name>
    <name evidence="3" type="ORF">ERS450000_06043</name>
</gene>
<dbReference type="AlphaFoldDB" id="A0A0H5PP14"/>
<evidence type="ECO:0008006" key="5">
    <source>
        <dbReference type="Google" id="ProtNLM"/>
    </source>
</evidence>
<reference evidence="4" key="1">
    <citation type="submission" date="2015-03" db="EMBL/GenBank/DDBJ databases">
        <authorList>
            <consortium name="Pathogen Informatics"/>
        </authorList>
    </citation>
    <scope>NUCLEOTIDE SEQUENCE [LARGE SCALE GENOMIC DNA]</scope>
    <source>
        <strain evidence="4">NCTC11134</strain>
        <plasmid evidence="4">2</plasmid>
        <plasmid evidence="4">3</plasmid>
    </source>
</reference>
<name>A0A0H5PP14_NOCFR</name>
<sequence>MDTPWWRYVEMLMNTHGITSFAEFARRIDVAASTPSVWRRSSDAKPNYDTVKRVANEFNRPLSEVMINAGLATPQELGQSPEKPELTLSNEQLYEILGQRLGVTPTPAPAKRDSGEQNTKARRQAKTRSK</sequence>
<dbReference type="RefSeq" id="WP_139337614.1">
    <property type="nucleotide sequence ID" value="NZ_CP031418.1"/>
</dbReference>
<reference evidence="2" key="2">
    <citation type="submission" date="2015-03" db="EMBL/GenBank/DDBJ databases">
        <authorList>
            <person name="Informatics Pathogen"/>
        </authorList>
    </citation>
    <scope>NUCLEOTIDE SEQUENCE</scope>
    <source>
        <strain evidence="2">NCTC11134</strain>
        <plasmid evidence="2">2</plasmid>
        <plasmid evidence="3">3</plasmid>
    </source>
</reference>
<feature type="compositionally biased region" description="Basic residues" evidence="1">
    <location>
        <begin position="120"/>
        <end position="130"/>
    </location>
</feature>
<feature type="region of interest" description="Disordered" evidence="1">
    <location>
        <begin position="101"/>
        <end position="130"/>
    </location>
</feature>
<organism evidence="2 4">
    <name type="scientific">Nocardia farcinica</name>
    <dbReference type="NCBI Taxonomy" id="37329"/>
    <lineage>
        <taxon>Bacteria</taxon>
        <taxon>Bacillati</taxon>
        <taxon>Actinomycetota</taxon>
        <taxon>Actinomycetes</taxon>
        <taxon>Mycobacteriales</taxon>
        <taxon>Nocardiaceae</taxon>
        <taxon>Nocardia</taxon>
    </lineage>
</organism>
<dbReference type="KEGG" id="nfr:ERS450000_06043"/>
<accession>A0A0H5PP14</accession>
<dbReference type="Proteomes" id="UP000057820">
    <property type="component" value="Plasmid 2"/>
</dbReference>
<dbReference type="EMBL" id="LN868939">
    <property type="protein sequence ID" value="CRY84186.1"/>
    <property type="molecule type" value="Genomic_DNA"/>
</dbReference>
<geneLocation type="plasmid" evidence="3">
    <name>3</name>
</geneLocation>
<proteinExistence type="predicted"/>
<dbReference type="KEGG" id="nfr:ERS450000_05899"/>
<protein>
    <recommendedName>
        <fullName evidence="5">HTH cro/C1-type domain-containing protein</fullName>
    </recommendedName>
</protein>
<evidence type="ECO:0000313" key="2">
    <source>
        <dbReference type="EMBL" id="CRY84186.1"/>
    </source>
</evidence>
<geneLocation type="plasmid" evidence="2">
    <name>2</name>
</geneLocation>
<dbReference type="EMBL" id="LN868940">
    <property type="protein sequence ID" value="CRY84501.1"/>
    <property type="molecule type" value="Genomic_DNA"/>
</dbReference>
<evidence type="ECO:0000313" key="4">
    <source>
        <dbReference type="Proteomes" id="UP000057820"/>
    </source>
</evidence>
<dbReference type="Proteomes" id="UP000057820">
    <property type="component" value="Plasmid 3"/>
</dbReference>
<keyword evidence="2" id="KW-0614">Plasmid</keyword>
<evidence type="ECO:0000256" key="1">
    <source>
        <dbReference type="SAM" id="MobiDB-lite"/>
    </source>
</evidence>